<dbReference type="EMBL" id="CM001889">
    <property type="protein sequence ID" value="EOY45049.1"/>
    <property type="molecule type" value="Genomic_DNA"/>
</dbReference>
<name>A0A7U9DJD6_STRLI</name>
<dbReference type="SUPFAM" id="SSF49785">
    <property type="entry name" value="Galactose-binding domain-like"/>
    <property type="match status" value="1"/>
</dbReference>
<organism evidence="2 3">
    <name type="scientific">Streptomyces lividans 1326</name>
    <dbReference type="NCBI Taxonomy" id="1200984"/>
    <lineage>
        <taxon>Bacteria</taxon>
        <taxon>Bacillati</taxon>
        <taxon>Actinomycetota</taxon>
        <taxon>Actinomycetes</taxon>
        <taxon>Kitasatosporales</taxon>
        <taxon>Streptomycetaceae</taxon>
        <taxon>Streptomyces</taxon>
    </lineage>
</organism>
<evidence type="ECO:0000313" key="3">
    <source>
        <dbReference type="Proteomes" id="UP000014062"/>
    </source>
</evidence>
<evidence type="ECO:0000313" key="2">
    <source>
        <dbReference type="EMBL" id="EOY45049.1"/>
    </source>
</evidence>
<dbReference type="InterPro" id="IPR053161">
    <property type="entry name" value="Ulvan_degrading_GH"/>
</dbReference>
<dbReference type="PROSITE" id="PS51318">
    <property type="entry name" value="TAT"/>
    <property type="match status" value="1"/>
</dbReference>
<sequence length="1024" mass="109935">MHRIESIQSTETSSEPWGALMHELVSQRGGMSRRAVLAAAVTAGVTATAVTASPGVAALPAGPAADRAAGPARWFADPARSVRPKFRWWWPDGLVDPDEVAREIDQIADAGFGGAEIAAVHHSIRDKSLLDTAHHGWGSRPWRDGVEAALRRAVRRGLTVDLTLGPSWPVAVPGVTPDDEAAAQELAHGRTSLAAGATYRGPVPAPVHEAASGVRAQRLLAVQAARVDPANSTRKETGLDPDSVRDLTDTVTDGGLTWTAPADGEWMLISYWQRGSGQQPESGPHSAPGAFVVDHLSPAGTTAVTDYWERHVLTGSLRRLLKAAGGSFFEDSVELESEGLVWTARLPEVFEQRTGRPLLPWLPALVLDDSNQVFAFGAQLTRQIRHDFWATVSDLFNRHHVGALKDWAHSLGMTLRAQPYGLQTDAVATAAILDIAEGESLGFKNLDDYRCLAGGRDMAGHTVLSCEAGAYNGSAYSTTWDRVLRTMGGAYAAGVNQTVMHGFSYASAPEAEWPGFAAFSPYNGTPGYGESWGPRQPTWRHAEDIAGYLGRVHAVLQSGTARADVAVFRQTGYTATGIGASWFTSTGVPLGWTHQFLSGPLLDLPNATVLGGRLAPGGPAYKALFVEGDFFHGSTPTLALADARRILAFAEAGLPVVLLGGFDQALTPGVPEAGETERLRDVLTRLLALPGVVRVTEKTGVGDALAALGVTPDVRHSVPSTLLNAHRVTADADYYYLVNGKHAETVKPPVAAIDHDVTLRRTRGRDAVPYLLDPWTGRAARVGRYTLDGQDVTFRVALRPGQTLVVALGRPGLFGDRHGNRPHALSSDADEVLFTARGLTVRARAAGTYRTRLSQGRTVTTTLPAVPGPIEPGRWHVEVEDWRPGDRPTRTERVRRTLTLDTLLPWSSIAELEDCAGIGRYRTTVTLPGDWGPTHGALLELGRVSDTFRVSVNGRDAEPADRLDPVVDVGPLLRRGTNTIEIEVATPLVNRLRVSRPEVFGGLARQEYGLVGPVRLVPYAQKTV</sequence>
<gene>
    <name evidence="2" type="ORF">SLI_0330</name>
</gene>
<dbReference type="InterPro" id="IPR008979">
    <property type="entry name" value="Galactose-bd-like_sf"/>
</dbReference>
<dbReference type="AlphaFoldDB" id="A0A7U9DJD6"/>
<reference evidence="3" key="1">
    <citation type="journal article" date="2013" name="Genome Biol. Evol.">
        <title>The genome sequence of Streptomyces lividans 66 reveals a novel tRNA-dependent peptide biosynthetic system within a metal-related genomic island.</title>
        <authorList>
            <person name="Cruz-Morales P."/>
            <person name="Vijgenboom E."/>
            <person name="Iruegas-Bocardo F."/>
            <person name="Girard G."/>
            <person name="Yanez-Guerra L.A."/>
            <person name="Ramos-Aboites H.E."/>
            <person name="Pernodet J.L."/>
            <person name="Anne J."/>
            <person name="van Wezel G.P."/>
            <person name="Barona-Gomez F."/>
        </authorList>
    </citation>
    <scope>NUCLEOTIDE SEQUENCE [LARGE SCALE GENOMIC DNA]</scope>
    <source>
        <strain evidence="3">1326</strain>
    </source>
</reference>
<dbReference type="PANTHER" id="PTHR36848:SF2">
    <property type="entry name" value="SECRETED PROTEIN"/>
    <property type="match status" value="1"/>
</dbReference>
<dbReference type="Proteomes" id="UP000014062">
    <property type="component" value="Chromosome"/>
</dbReference>
<accession>A0A7U9DJD6</accession>
<evidence type="ECO:0000256" key="1">
    <source>
        <dbReference type="SAM" id="MobiDB-lite"/>
    </source>
</evidence>
<feature type="compositionally biased region" description="Basic and acidic residues" evidence="1">
    <location>
        <begin position="233"/>
        <end position="248"/>
    </location>
</feature>
<dbReference type="Pfam" id="PF17132">
    <property type="entry name" value="Glyco_hydro_106"/>
    <property type="match status" value="1"/>
</dbReference>
<proteinExistence type="predicted"/>
<dbReference type="PANTHER" id="PTHR36848">
    <property type="entry name" value="DNA-BINDING PROTEIN (PUTATIVE SECRETED PROTEIN)-RELATED"/>
    <property type="match status" value="1"/>
</dbReference>
<protein>
    <submittedName>
        <fullName evidence="2">Putative alpha-L-rhamnosidase</fullName>
    </submittedName>
</protein>
<feature type="region of interest" description="Disordered" evidence="1">
    <location>
        <begin position="227"/>
        <end position="248"/>
    </location>
</feature>
<dbReference type="InterPro" id="IPR006311">
    <property type="entry name" value="TAT_signal"/>
</dbReference>
<dbReference type="Gene3D" id="2.60.120.260">
    <property type="entry name" value="Galactose-binding domain-like"/>
    <property type="match status" value="1"/>
</dbReference>